<feature type="transmembrane region" description="Helical" evidence="1">
    <location>
        <begin position="46"/>
        <end position="66"/>
    </location>
</feature>
<dbReference type="Proteomes" id="UP001237642">
    <property type="component" value="Unassembled WGS sequence"/>
</dbReference>
<name>A0AAD8IXQ6_9APIA</name>
<organism evidence="2 3">
    <name type="scientific">Heracleum sosnowskyi</name>
    <dbReference type="NCBI Taxonomy" id="360622"/>
    <lineage>
        <taxon>Eukaryota</taxon>
        <taxon>Viridiplantae</taxon>
        <taxon>Streptophyta</taxon>
        <taxon>Embryophyta</taxon>
        <taxon>Tracheophyta</taxon>
        <taxon>Spermatophyta</taxon>
        <taxon>Magnoliopsida</taxon>
        <taxon>eudicotyledons</taxon>
        <taxon>Gunneridae</taxon>
        <taxon>Pentapetalae</taxon>
        <taxon>asterids</taxon>
        <taxon>campanulids</taxon>
        <taxon>Apiales</taxon>
        <taxon>Apiaceae</taxon>
        <taxon>Apioideae</taxon>
        <taxon>apioid superclade</taxon>
        <taxon>Tordylieae</taxon>
        <taxon>Tordyliinae</taxon>
        <taxon>Heracleum</taxon>
    </lineage>
</organism>
<proteinExistence type="predicted"/>
<reference evidence="2" key="2">
    <citation type="submission" date="2023-05" db="EMBL/GenBank/DDBJ databases">
        <authorList>
            <person name="Schelkunov M.I."/>
        </authorList>
    </citation>
    <scope>NUCLEOTIDE SEQUENCE</scope>
    <source>
        <strain evidence="2">Hsosn_3</strain>
        <tissue evidence="2">Leaf</tissue>
    </source>
</reference>
<evidence type="ECO:0000256" key="1">
    <source>
        <dbReference type="SAM" id="Phobius"/>
    </source>
</evidence>
<gene>
    <name evidence="2" type="ORF">POM88_012976</name>
</gene>
<keyword evidence="3" id="KW-1185">Reference proteome</keyword>
<dbReference type="EMBL" id="JAUIZM010000003">
    <property type="protein sequence ID" value="KAK1393920.1"/>
    <property type="molecule type" value="Genomic_DNA"/>
</dbReference>
<accession>A0AAD8IXQ6</accession>
<evidence type="ECO:0000313" key="3">
    <source>
        <dbReference type="Proteomes" id="UP001237642"/>
    </source>
</evidence>
<comment type="caution">
    <text evidence="2">The sequence shown here is derived from an EMBL/GenBank/DDBJ whole genome shotgun (WGS) entry which is preliminary data.</text>
</comment>
<evidence type="ECO:0000313" key="2">
    <source>
        <dbReference type="EMBL" id="KAK1393920.1"/>
    </source>
</evidence>
<keyword evidence="1" id="KW-1133">Transmembrane helix</keyword>
<keyword evidence="1" id="KW-0812">Transmembrane</keyword>
<sequence length="104" mass="11706">MQKKVANFTTVVTLIFLIRATASTVAFHEHHYVKVLSCRWENVTIVTINGLGIILVLSFILIYFWFATATGKVLPIALEADTVYNDKKSLMALENYRSSVVPTK</sequence>
<dbReference type="AlphaFoldDB" id="A0AAD8IXQ6"/>
<protein>
    <submittedName>
        <fullName evidence="2">Uncharacterized protein</fullName>
    </submittedName>
</protein>
<keyword evidence="1" id="KW-0472">Membrane</keyword>
<reference evidence="2" key="1">
    <citation type="submission" date="2023-02" db="EMBL/GenBank/DDBJ databases">
        <title>Genome of toxic invasive species Heracleum sosnowskyi carries increased number of genes despite the absence of recent whole-genome duplications.</title>
        <authorList>
            <person name="Schelkunov M."/>
            <person name="Shtratnikova V."/>
            <person name="Makarenko M."/>
            <person name="Klepikova A."/>
            <person name="Omelchenko D."/>
            <person name="Novikova G."/>
            <person name="Obukhova E."/>
            <person name="Bogdanov V."/>
            <person name="Penin A."/>
            <person name="Logacheva M."/>
        </authorList>
    </citation>
    <scope>NUCLEOTIDE SEQUENCE</scope>
    <source>
        <strain evidence="2">Hsosn_3</strain>
        <tissue evidence="2">Leaf</tissue>
    </source>
</reference>